<dbReference type="SMART" id="SM00487">
    <property type="entry name" value="DEXDc"/>
    <property type="match status" value="1"/>
</dbReference>
<dbReference type="Gene3D" id="3.90.1570.50">
    <property type="match status" value="1"/>
</dbReference>
<comment type="similarity">
    <text evidence="2 11">Belongs to the HsdR family.</text>
</comment>
<dbReference type="GO" id="GO:0005524">
    <property type="term" value="F:ATP binding"/>
    <property type="evidence" value="ECO:0007669"/>
    <property type="project" value="UniProtKB-KW"/>
</dbReference>
<comment type="catalytic activity">
    <reaction evidence="1 11">
        <text>Endonucleolytic cleavage of DNA to give random double-stranded fragments with terminal 5'-phosphates, ATP is simultaneously hydrolyzed.</text>
        <dbReference type="EC" id="3.1.21.3"/>
    </reaction>
</comment>
<evidence type="ECO:0000256" key="5">
    <source>
        <dbReference type="ARBA" id="ARBA00022741"/>
    </source>
</evidence>
<evidence type="ECO:0000256" key="4">
    <source>
        <dbReference type="ARBA" id="ARBA00022722"/>
    </source>
</evidence>
<evidence type="ECO:0000313" key="13">
    <source>
        <dbReference type="EMBL" id="QBO35778.1"/>
    </source>
</evidence>
<dbReference type="EMBL" id="CP037940">
    <property type="protein sequence ID" value="QBO35778.1"/>
    <property type="molecule type" value="Genomic_DNA"/>
</dbReference>
<dbReference type="InterPro" id="IPR027417">
    <property type="entry name" value="P-loop_NTPase"/>
</dbReference>
<evidence type="ECO:0000256" key="11">
    <source>
        <dbReference type="RuleBase" id="RU364115"/>
    </source>
</evidence>
<evidence type="ECO:0000256" key="9">
    <source>
        <dbReference type="ARBA" id="ARBA00022840"/>
    </source>
</evidence>
<dbReference type="InterPro" id="IPR014001">
    <property type="entry name" value="Helicase_ATP-bd"/>
</dbReference>
<dbReference type="KEGG" id="wei:EQG49_04515"/>
<evidence type="ECO:0000256" key="1">
    <source>
        <dbReference type="ARBA" id="ARBA00000851"/>
    </source>
</evidence>
<evidence type="ECO:0000256" key="3">
    <source>
        <dbReference type="ARBA" id="ARBA00011296"/>
    </source>
</evidence>
<dbReference type="InterPro" id="IPR055180">
    <property type="entry name" value="HsdR_RecA-like_helicase_dom_2"/>
</dbReference>
<dbReference type="Pfam" id="PF04313">
    <property type="entry name" value="HSDR_N"/>
    <property type="match status" value="1"/>
</dbReference>
<keyword evidence="7 13" id="KW-0255">Endonuclease</keyword>
<keyword evidence="4" id="KW-0540">Nuclease</keyword>
<sequence>MSIKSYTSEDDVEQQALDLLETLGYATYRSHDYKNPNPTINDERNGDDRTPILRRRLYSALQKFNPGYDTDVYDEAVKQFEQLADSPDMMTNNHFLHRLIIGGAKIKRSIVGETRTLTLRVIDFEDVGQNDFVATSQFTMKQGEHERRPDVSLFVNGLPLVTFEFKDLDNENVGISDAWNQFQTYKAEIDNYMQYNEILVISDGISARAGSLTAGEDRFMQWRLPDEVSGVTMAGLQLDSLIRGMMEPKTLLDIIKNFIIFEQDGDKTFKILAAYHQYYMVNKAIAATRRTIENPDDNRIGVVWHTQGSGKSLSMVFYSGIVARELNNPTIVVINDRNDLDDQLAGTFGAASDFLGQVPSQAKEELGLTGREDMRRLLSVNAGGIVFTTIQKFAPDTLNGEQEMPVLTNRSNVIVMADEAHRSQYGLTSKYTGENGTRYGYAKYLRDALPNASFIGFTGTPIDQSDKSTQAVFGDYIDVYDMTQAVADHATVKIYYESHVIPLTMEEHAQKQYDDLLHEAGLAYDTDGDVDPNAKRKQELTRLESIAGATPRVKKLVRHFVDHFELRQQQEFGKAMIVAMSRRNAVKIYDEIIALRPGWHSDDIDSGKIKIIMTAAASDDAELVAHHTSKKDRAKLQRRMKDNDDELQIVIVVDMWLTGFDAPATNTMYIDKPMHGHNLMQAIARVNRVFRDKENGLVVDYLGIADDLKQALKQYSPSDQKQTGISIEKALAVMLEKYQIITRDYLYGIDYADFNSSDRSMRMHTLRTVLNELTALNDEEQKGYLDTVTQLQRAFALVATQPDAQDIADEMSFFVALKNAIIKLKATTGAMSEREIDYRMRQLLDKSIIPGDVVDLYEELGLDRPELNLLSDAFLAEVEQLPEKNTALSLLERLLKGQVKSLSRSNLIKARKFQEALEAAIELYNARGLTTEIAIRNLIEMAKEINEAKQEGQELGLSPEEVAFYDALADHDRAVEEMGEEKLHQLASELVKSVRKNAGTDWTRRSNVKALMRREVKKLLREFGYPPDFAVEAVDTVVEQAEKMALNES</sequence>
<dbReference type="Pfam" id="PF18766">
    <property type="entry name" value="SWI2_SNF2"/>
    <property type="match status" value="1"/>
</dbReference>
<proteinExistence type="inferred from homology"/>
<dbReference type="GO" id="GO:0003677">
    <property type="term" value="F:DNA binding"/>
    <property type="evidence" value="ECO:0007669"/>
    <property type="project" value="UniProtKB-KW"/>
</dbReference>
<dbReference type="InterPro" id="IPR004473">
    <property type="entry name" value="Restrct_endonuc_typeI_HsdR"/>
</dbReference>
<comment type="function">
    <text evidence="11">Subunit R is required for both nuclease and ATPase activities, but not for modification.</text>
</comment>
<organism evidence="13 14">
    <name type="scientific">Periweissella cryptocerci</name>
    <dbReference type="NCBI Taxonomy" id="2506420"/>
    <lineage>
        <taxon>Bacteria</taxon>
        <taxon>Bacillati</taxon>
        <taxon>Bacillota</taxon>
        <taxon>Bacilli</taxon>
        <taxon>Lactobacillales</taxon>
        <taxon>Lactobacillaceae</taxon>
        <taxon>Periweissella</taxon>
    </lineage>
</organism>
<dbReference type="OrthoDB" id="9758243at2"/>
<evidence type="ECO:0000256" key="10">
    <source>
        <dbReference type="ARBA" id="ARBA00023125"/>
    </source>
</evidence>
<dbReference type="GO" id="GO:0009035">
    <property type="term" value="F:type I site-specific deoxyribonuclease activity"/>
    <property type="evidence" value="ECO:0007669"/>
    <property type="project" value="UniProtKB-EC"/>
</dbReference>
<dbReference type="REBASE" id="305225">
    <property type="entry name" value="WspKH42IP"/>
</dbReference>
<dbReference type="InterPro" id="IPR007409">
    <property type="entry name" value="Restrct_endonuc_type1_HsdR_N"/>
</dbReference>
<dbReference type="InterPro" id="IPR040980">
    <property type="entry name" value="SWI2_SNF2"/>
</dbReference>
<keyword evidence="14" id="KW-1185">Reference proteome</keyword>
<keyword evidence="8 11" id="KW-0378">Hydrolase</keyword>
<dbReference type="SUPFAM" id="SSF52540">
    <property type="entry name" value="P-loop containing nucleoside triphosphate hydrolases"/>
    <property type="match status" value="2"/>
</dbReference>
<keyword evidence="10 11" id="KW-0238">DNA-binding</keyword>
<dbReference type="EC" id="3.1.21.3" evidence="11"/>
<dbReference type="Gene3D" id="3.40.50.300">
    <property type="entry name" value="P-loop containing nucleotide triphosphate hydrolases"/>
    <property type="match status" value="2"/>
</dbReference>
<dbReference type="InterPro" id="IPR021810">
    <property type="entry name" value="T1RH-like_C"/>
</dbReference>
<keyword evidence="5 11" id="KW-0547">Nucleotide-binding</keyword>
<dbReference type="CDD" id="cd22332">
    <property type="entry name" value="HsdR_N"/>
    <property type="match status" value="1"/>
</dbReference>
<dbReference type="RefSeq" id="WP_133362857.1">
    <property type="nucleotide sequence ID" value="NZ_CP037940.1"/>
</dbReference>
<gene>
    <name evidence="13" type="ORF">EQG49_04515</name>
</gene>
<accession>A0A4P6YSS3</accession>
<evidence type="ECO:0000256" key="6">
    <source>
        <dbReference type="ARBA" id="ARBA00022747"/>
    </source>
</evidence>
<evidence type="ECO:0000256" key="8">
    <source>
        <dbReference type="ARBA" id="ARBA00022801"/>
    </source>
</evidence>
<keyword evidence="6 11" id="KW-0680">Restriction system</keyword>
<dbReference type="PROSITE" id="PS51192">
    <property type="entry name" value="HELICASE_ATP_BIND_1"/>
    <property type="match status" value="1"/>
</dbReference>
<feature type="domain" description="Helicase ATP-binding" evidence="12">
    <location>
        <begin position="292"/>
        <end position="479"/>
    </location>
</feature>
<comment type="subunit">
    <text evidence="3 11">The type I restriction/modification system is composed of three polypeptides R, M and S.</text>
</comment>
<dbReference type="GO" id="GO:0009307">
    <property type="term" value="P:DNA restriction-modification system"/>
    <property type="evidence" value="ECO:0007669"/>
    <property type="project" value="UniProtKB-KW"/>
</dbReference>
<evidence type="ECO:0000256" key="2">
    <source>
        <dbReference type="ARBA" id="ARBA00008598"/>
    </source>
</evidence>
<dbReference type="AlphaFoldDB" id="A0A4P6YSS3"/>
<dbReference type="Pfam" id="PF11867">
    <property type="entry name" value="T1RH-like_C"/>
    <property type="match status" value="1"/>
</dbReference>
<dbReference type="PANTHER" id="PTHR30195:SF15">
    <property type="entry name" value="TYPE I RESTRICTION ENZYME HINDI ENDONUCLEASE SUBUNIT"/>
    <property type="match status" value="1"/>
</dbReference>
<reference evidence="14" key="1">
    <citation type="submission" date="2019-03" db="EMBL/GenBank/DDBJ databases">
        <title>Weissella sp. 26KH-42 Genome sequencing.</title>
        <authorList>
            <person name="Heo J."/>
            <person name="Kim S.-J."/>
            <person name="Kim J.-S."/>
            <person name="Hong S.-B."/>
            <person name="Kwon S.-W."/>
        </authorList>
    </citation>
    <scope>NUCLEOTIDE SEQUENCE [LARGE SCALE GENOMIC DNA]</scope>
    <source>
        <strain evidence="14">26KH-42</strain>
    </source>
</reference>
<dbReference type="NCBIfam" id="TIGR00348">
    <property type="entry name" value="hsdR"/>
    <property type="match status" value="1"/>
</dbReference>
<dbReference type="PANTHER" id="PTHR30195">
    <property type="entry name" value="TYPE I SITE-SPECIFIC DEOXYRIBONUCLEASE PROTEIN SUBUNIT M AND R"/>
    <property type="match status" value="1"/>
</dbReference>
<dbReference type="InterPro" id="IPR051268">
    <property type="entry name" value="Type-I_R_enzyme_R_subunit"/>
</dbReference>
<evidence type="ECO:0000256" key="7">
    <source>
        <dbReference type="ARBA" id="ARBA00022759"/>
    </source>
</evidence>
<keyword evidence="9 11" id="KW-0067">ATP-binding</keyword>
<protein>
    <recommendedName>
        <fullName evidence="11">Type I restriction enzyme endonuclease subunit</fullName>
        <shortName evidence="11">R protein</shortName>
        <ecNumber evidence="11">3.1.21.3</ecNumber>
    </recommendedName>
    <alternativeName>
        <fullName evidence="11">Type-1 restriction enzyme R protein</fullName>
    </alternativeName>
</protein>
<dbReference type="Proteomes" id="UP000292886">
    <property type="component" value="Chromosome"/>
</dbReference>
<dbReference type="Pfam" id="PF22679">
    <property type="entry name" value="T1R_D3-like"/>
    <property type="match status" value="1"/>
</dbReference>
<name>A0A4P6YSS3_9LACO</name>
<evidence type="ECO:0000259" key="12">
    <source>
        <dbReference type="PROSITE" id="PS51192"/>
    </source>
</evidence>
<evidence type="ECO:0000313" key="14">
    <source>
        <dbReference type="Proteomes" id="UP000292886"/>
    </source>
</evidence>
<dbReference type="CDD" id="cd18800">
    <property type="entry name" value="SF2_C_EcoR124I-like"/>
    <property type="match status" value="1"/>
</dbReference>
<dbReference type="CDD" id="cd18030">
    <property type="entry name" value="DEXHc_RE_I_HsdR"/>
    <property type="match status" value="1"/>
</dbReference>